<evidence type="ECO:0000256" key="11">
    <source>
        <dbReference type="ARBA" id="ARBA00023286"/>
    </source>
</evidence>
<evidence type="ECO:0000256" key="6">
    <source>
        <dbReference type="ARBA" id="ARBA00022989"/>
    </source>
</evidence>
<dbReference type="PRINTS" id="PR01308">
    <property type="entry name" value="P2X1RECEPTOR"/>
</dbReference>
<keyword evidence="5 15" id="KW-0812">Transmembrane</keyword>
<evidence type="ECO:0000256" key="9">
    <source>
        <dbReference type="ARBA" id="ARBA00023157"/>
    </source>
</evidence>
<dbReference type="InterPro" id="IPR001429">
    <property type="entry name" value="P2X_purnocptor"/>
</dbReference>
<reference evidence="16" key="1">
    <citation type="submission" date="2023-07" db="EMBL/GenBank/DDBJ databases">
        <authorList>
            <person name="Stuckert A."/>
        </authorList>
    </citation>
    <scope>NUCLEOTIDE SEQUENCE</scope>
</reference>
<evidence type="ECO:0000256" key="13">
    <source>
        <dbReference type="ARBA" id="ARBA00036634"/>
    </source>
</evidence>
<keyword evidence="9" id="KW-1015">Disulfide bond</keyword>
<evidence type="ECO:0008006" key="18">
    <source>
        <dbReference type="Google" id="ProtNLM"/>
    </source>
</evidence>
<comment type="catalytic activity">
    <reaction evidence="13">
        <text>Ca(2+)(in) = Ca(2+)(out)</text>
        <dbReference type="Rhea" id="RHEA:29671"/>
        <dbReference type="ChEBI" id="CHEBI:29108"/>
    </reaction>
</comment>
<dbReference type="PRINTS" id="PR01307">
    <property type="entry name" value="P2XRECEPTOR"/>
</dbReference>
<protein>
    <recommendedName>
        <fullName evidence="18">Purinergic receptor</fullName>
    </recommendedName>
</protein>
<evidence type="ECO:0000313" key="17">
    <source>
        <dbReference type="Proteomes" id="UP001176940"/>
    </source>
</evidence>
<evidence type="ECO:0000256" key="5">
    <source>
        <dbReference type="ARBA" id="ARBA00022692"/>
    </source>
</evidence>
<dbReference type="InterPro" id="IPR003044">
    <property type="entry name" value="P2X1_purnocptor"/>
</dbReference>
<sequence length="320" mass="36912">MPIKSTKHSVTYIFLLYYIFTIFISGVLTGNCTPINNEIKSCEVYAWCPVENDYVVPNPPLLLQAENFTLFIKNSISFPKHKVNRQNLVESVTSSYLKTCTYHKDTDPLCPVFRLGYIVEQTGQKFSDIARKGGTIGIIIDWHCDLDWPLKYCKPTYFFHALHDENSVSQGFNFRHARYYKEEGIQKRTLFKVFGIRFDILVNGEIGPFTPCINHVPIPENDPDKYVGQQEYKSCSNMKTQRKTDKDRRNSNNSTRSRTIEMGRKSNAMVKERQFHVEQAGNGVTEPPGTQYALHTRKPAALIHKPEMVSQSHLERNMRS</sequence>
<comment type="caution">
    <text evidence="16">The sequence shown here is derived from an EMBL/GenBank/DDBJ whole genome shotgun (WGS) entry which is preliminary data.</text>
</comment>
<keyword evidence="8 15" id="KW-0472">Membrane</keyword>
<dbReference type="InterPro" id="IPR053792">
    <property type="entry name" value="P2X_RECEPTOR_CS"/>
</dbReference>
<gene>
    <name evidence="16" type="ORF">RIMI_LOCUS19561966</name>
</gene>
<dbReference type="Pfam" id="PF00864">
    <property type="entry name" value="P2X_receptor"/>
    <property type="match status" value="1"/>
</dbReference>
<dbReference type="Proteomes" id="UP001176940">
    <property type="component" value="Unassembled WGS sequence"/>
</dbReference>
<feature type="region of interest" description="Disordered" evidence="14">
    <location>
        <begin position="223"/>
        <end position="262"/>
    </location>
</feature>
<evidence type="ECO:0000256" key="1">
    <source>
        <dbReference type="ARBA" id="ARBA00004651"/>
    </source>
</evidence>
<dbReference type="Gene3D" id="2.60.490.10">
    <property type="entry name" value="atp-gated p2x4 ion channel domain"/>
    <property type="match status" value="1"/>
</dbReference>
<keyword evidence="7" id="KW-0406">Ion transport</keyword>
<evidence type="ECO:0000256" key="14">
    <source>
        <dbReference type="SAM" id="MobiDB-lite"/>
    </source>
</evidence>
<name>A0ABN9MDA1_9NEOB</name>
<organism evidence="16 17">
    <name type="scientific">Ranitomeya imitator</name>
    <name type="common">mimic poison frog</name>
    <dbReference type="NCBI Taxonomy" id="111125"/>
    <lineage>
        <taxon>Eukaryota</taxon>
        <taxon>Metazoa</taxon>
        <taxon>Chordata</taxon>
        <taxon>Craniata</taxon>
        <taxon>Vertebrata</taxon>
        <taxon>Euteleostomi</taxon>
        <taxon>Amphibia</taxon>
        <taxon>Batrachia</taxon>
        <taxon>Anura</taxon>
        <taxon>Neobatrachia</taxon>
        <taxon>Hyloidea</taxon>
        <taxon>Dendrobatidae</taxon>
        <taxon>Dendrobatinae</taxon>
        <taxon>Ranitomeya</taxon>
    </lineage>
</organism>
<evidence type="ECO:0000313" key="16">
    <source>
        <dbReference type="EMBL" id="CAJ0964749.1"/>
    </source>
</evidence>
<evidence type="ECO:0000256" key="12">
    <source>
        <dbReference type="ARBA" id="ARBA00023303"/>
    </source>
</evidence>
<keyword evidence="10" id="KW-0325">Glycoprotein</keyword>
<proteinExistence type="inferred from homology"/>
<evidence type="ECO:0000256" key="3">
    <source>
        <dbReference type="ARBA" id="ARBA00022448"/>
    </source>
</evidence>
<dbReference type="PANTHER" id="PTHR10125:SF9">
    <property type="entry name" value="P2X PURINOCEPTOR 1"/>
    <property type="match status" value="1"/>
</dbReference>
<dbReference type="PROSITE" id="PS01212">
    <property type="entry name" value="P2X_RECEPTOR"/>
    <property type="match status" value="1"/>
</dbReference>
<comment type="similarity">
    <text evidence="2">Belongs to the P2X receptor family.</text>
</comment>
<evidence type="ECO:0000256" key="10">
    <source>
        <dbReference type="ARBA" id="ARBA00023180"/>
    </source>
</evidence>
<evidence type="ECO:0000256" key="8">
    <source>
        <dbReference type="ARBA" id="ARBA00023136"/>
    </source>
</evidence>
<dbReference type="InterPro" id="IPR059116">
    <property type="entry name" value="P2X_receptor"/>
</dbReference>
<keyword evidence="4" id="KW-1003">Cell membrane</keyword>
<keyword evidence="17" id="KW-1185">Reference proteome</keyword>
<feature type="transmembrane region" description="Helical" evidence="15">
    <location>
        <begin position="12"/>
        <end position="30"/>
    </location>
</feature>
<evidence type="ECO:0000256" key="2">
    <source>
        <dbReference type="ARBA" id="ARBA00009848"/>
    </source>
</evidence>
<feature type="non-terminal residue" evidence="16">
    <location>
        <position position="320"/>
    </location>
</feature>
<evidence type="ECO:0000256" key="7">
    <source>
        <dbReference type="ARBA" id="ARBA00023065"/>
    </source>
</evidence>
<accession>A0ABN9MDA1</accession>
<keyword evidence="11" id="KW-1071">Ligand-gated ion channel</keyword>
<dbReference type="PANTHER" id="PTHR10125">
    <property type="entry name" value="P2X PURINOCEPTOR"/>
    <property type="match status" value="1"/>
</dbReference>
<evidence type="ECO:0000256" key="4">
    <source>
        <dbReference type="ARBA" id="ARBA00022475"/>
    </source>
</evidence>
<dbReference type="InterPro" id="IPR027309">
    <property type="entry name" value="P2X_extracellular_dom_sf"/>
</dbReference>
<evidence type="ECO:0000256" key="15">
    <source>
        <dbReference type="SAM" id="Phobius"/>
    </source>
</evidence>
<keyword evidence="12" id="KW-0407">Ion channel</keyword>
<keyword evidence="6 15" id="KW-1133">Transmembrane helix</keyword>
<comment type="subcellular location">
    <subcellularLocation>
        <location evidence="1">Cell membrane</location>
        <topology evidence="1">Multi-pass membrane protein</topology>
    </subcellularLocation>
</comment>
<keyword evidence="3" id="KW-0813">Transport</keyword>
<dbReference type="EMBL" id="CAUEEQ010062853">
    <property type="protein sequence ID" value="CAJ0964749.1"/>
    <property type="molecule type" value="Genomic_DNA"/>
</dbReference>